<dbReference type="AlphaFoldDB" id="A0A8G0L020"/>
<dbReference type="Proteomes" id="UP000826661">
    <property type="component" value="Chromosome I"/>
</dbReference>
<gene>
    <name evidence="1" type="ORF">H0G86_000661</name>
</gene>
<accession>A0A8G0L020</accession>
<organism evidence="1 2">
    <name type="scientific">Trichoderma simmonsii</name>
    <dbReference type="NCBI Taxonomy" id="1491479"/>
    <lineage>
        <taxon>Eukaryota</taxon>
        <taxon>Fungi</taxon>
        <taxon>Dikarya</taxon>
        <taxon>Ascomycota</taxon>
        <taxon>Pezizomycotina</taxon>
        <taxon>Sordariomycetes</taxon>
        <taxon>Hypocreomycetidae</taxon>
        <taxon>Hypocreales</taxon>
        <taxon>Hypocreaceae</taxon>
        <taxon>Trichoderma</taxon>
    </lineage>
</organism>
<proteinExistence type="predicted"/>
<reference evidence="1 2" key="1">
    <citation type="journal article" date="2021" name="BMC Genomics">
        <title>Telomere-to-telomere genome assembly of asparaginase-producing Trichoderma simmonsii.</title>
        <authorList>
            <person name="Chung D."/>
            <person name="Kwon Y.M."/>
            <person name="Yang Y."/>
        </authorList>
    </citation>
    <scope>NUCLEOTIDE SEQUENCE [LARGE SCALE GENOMIC DNA]</scope>
    <source>
        <strain evidence="1 2">GH-Sj1</strain>
    </source>
</reference>
<sequence length="100" mass="10732">MFPEGGLGLIFCLSRPPRSCLIPEMVASCAPRTRFSRLSPSRDAGGVSASLRIPSHGWANDAMFHLPRPRADSDSRVPGWTCVILQSDHACKPLRGTGSG</sequence>
<evidence type="ECO:0000313" key="2">
    <source>
        <dbReference type="Proteomes" id="UP000826661"/>
    </source>
</evidence>
<protein>
    <submittedName>
        <fullName evidence="1">Uncharacterized protein</fullName>
    </submittedName>
</protein>
<keyword evidence="2" id="KW-1185">Reference proteome</keyword>
<dbReference type="EMBL" id="CP075864">
    <property type="protein sequence ID" value="QYS93277.1"/>
    <property type="molecule type" value="Genomic_DNA"/>
</dbReference>
<name>A0A8G0L020_9HYPO</name>
<evidence type="ECO:0000313" key="1">
    <source>
        <dbReference type="EMBL" id="QYS93277.1"/>
    </source>
</evidence>